<comment type="caution">
    <text evidence="1">The sequence shown here is derived from an EMBL/GenBank/DDBJ whole genome shotgun (WGS) entry which is preliminary data.</text>
</comment>
<name>A0A9D2RBA9_9FIRM</name>
<gene>
    <name evidence="1" type="ORF">H9910_01660</name>
</gene>
<protein>
    <submittedName>
        <fullName evidence="1">Uncharacterized protein</fullName>
    </submittedName>
</protein>
<accession>A0A9D2RBA9</accession>
<sequence>MNWELKKVLELVKGTVVCIIDGEKKGFASGQDALEKVAGKHVITSICVEDNAVALMLEADSTVPNGINVDWVKSLIEKYGKEPNLFDEM</sequence>
<evidence type="ECO:0000313" key="1">
    <source>
        <dbReference type="EMBL" id="HJD41705.1"/>
    </source>
</evidence>
<organism evidence="1 2">
    <name type="scientific">Candidatus Mediterraneibacter quadrami</name>
    <dbReference type="NCBI Taxonomy" id="2838684"/>
    <lineage>
        <taxon>Bacteria</taxon>
        <taxon>Bacillati</taxon>
        <taxon>Bacillota</taxon>
        <taxon>Clostridia</taxon>
        <taxon>Lachnospirales</taxon>
        <taxon>Lachnospiraceae</taxon>
        <taxon>Mediterraneibacter</taxon>
    </lineage>
</organism>
<dbReference type="AlphaFoldDB" id="A0A9D2RBA9"/>
<dbReference type="Proteomes" id="UP000823909">
    <property type="component" value="Unassembled WGS sequence"/>
</dbReference>
<proteinExistence type="predicted"/>
<dbReference type="EMBL" id="DWUU01000012">
    <property type="protein sequence ID" value="HJD41705.1"/>
    <property type="molecule type" value="Genomic_DNA"/>
</dbReference>
<reference evidence="1" key="2">
    <citation type="submission" date="2021-04" db="EMBL/GenBank/DDBJ databases">
        <authorList>
            <person name="Gilroy R."/>
        </authorList>
    </citation>
    <scope>NUCLEOTIDE SEQUENCE</scope>
    <source>
        <strain evidence="1">ChiBcec15-3976</strain>
    </source>
</reference>
<evidence type="ECO:0000313" key="2">
    <source>
        <dbReference type="Proteomes" id="UP000823909"/>
    </source>
</evidence>
<reference evidence="1" key="1">
    <citation type="journal article" date="2021" name="PeerJ">
        <title>Extensive microbial diversity within the chicken gut microbiome revealed by metagenomics and culture.</title>
        <authorList>
            <person name="Gilroy R."/>
            <person name="Ravi A."/>
            <person name="Getino M."/>
            <person name="Pursley I."/>
            <person name="Horton D.L."/>
            <person name="Alikhan N.F."/>
            <person name="Baker D."/>
            <person name="Gharbi K."/>
            <person name="Hall N."/>
            <person name="Watson M."/>
            <person name="Adriaenssens E.M."/>
            <person name="Foster-Nyarko E."/>
            <person name="Jarju S."/>
            <person name="Secka A."/>
            <person name="Antonio M."/>
            <person name="Oren A."/>
            <person name="Chaudhuri R.R."/>
            <person name="La Ragione R."/>
            <person name="Hildebrand F."/>
            <person name="Pallen M.J."/>
        </authorList>
    </citation>
    <scope>NUCLEOTIDE SEQUENCE</scope>
    <source>
        <strain evidence="1">ChiBcec15-3976</strain>
    </source>
</reference>